<dbReference type="InterPro" id="IPR020904">
    <property type="entry name" value="Sc_DH/Rdtase_CS"/>
</dbReference>
<gene>
    <name evidence="3" type="primary">benD</name>
    <name evidence="3" type="ORF">ETSY1_20470</name>
</gene>
<dbReference type="FunFam" id="3.40.50.720:FF:000084">
    <property type="entry name" value="Short-chain dehydrogenase reductase"/>
    <property type="match status" value="1"/>
</dbReference>
<dbReference type="Proteomes" id="UP000019141">
    <property type="component" value="Unassembled WGS sequence"/>
</dbReference>
<dbReference type="InterPro" id="IPR036291">
    <property type="entry name" value="NAD(P)-bd_dom_sf"/>
</dbReference>
<dbReference type="HOGENOM" id="CLU_010194_1_2_7"/>
<dbReference type="PROSITE" id="PS00061">
    <property type="entry name" value="ADH_SHORT"/>
    <property type="match status" value="1"/>
</dbReference>
<reference evidence="3 4" key="1">
    <citation type="journal article" date="2014" name="Nature">
        <title>An environmental bacterial taxon with a large and distinct metabolic repertoire.</title>
        <authorList>
            <person name="Wilson M.C."/>
            <person name="Mori T."/>
            <person name="Ruckert C."/>
            <person name="Uria A.R."/>
            <person name="Helf M.J."/>
            <person name="Takada K."/>
            <person name="Gernert C."/>
            <person name="Steffens U.A."/>
            <person name="Heycke N."/>
            <person name="Schmitt S."/>
            <person name="Rinke C."/>
            <person name="Helfrich E.J."/>
            <person name="Brachmann A.O."/>
            <person name="Gurgui C."/>
            <person name="Wakimoto T."/>
            <person name="Kracht M."/>
            <person name="Crusemann M."/>
            <person name="Hentschel U."/>
            <person name="Abe I."/>
            <person name="Matsunaga S."/>
            <person name="Kalinowski J."/>
            <person name="Takeyama H."/>
            <person name="Piel J."/>
        </authorList>
    </citation>
    <scope>NUCLEOTIDE SEQUENCE [LARGE SCALE GENOMIC DNA]</scope>
    <source>
        <strain evidence="4">TSY1</strain>
    </source>
</reference>
<accession>W4LIS0</accession>
<dbReference type="PATRIC" id="fig|1429438.4.peg.3975"/>
<evidence type="ECO:0000256" key="2">
    <source>
        <dbReference type="RuleBase" id="RU000363"/>
    </source>
</evidence>
<comment type="similarity">
    <text evidence="1 2">Belongs to the short-chain dehydrogenases/reductases (SDR) family.</text>
</comment>
<dbReference type="PANTHER" id="PTHR42760:SF123">
    <property type="entry name" value="OXIDOREDUCTASE"/>
    <property type="match status" value="1"/>
</dbReference>
<dbReference type="PRINTS" id="PR00080">
    <property type="entry name" value="SDRFAMILY"/>
</dbReference>
<dbReference type="InterPro" id="IPR002347">
    <property type="entry name" value="SDR_fam"/>
</dbReference>
<dbReference type="EC" id="1.3.1.25" evidence="3"/>
<dbReference type="AlphaFoldDB" id="W4LIS0"/>
<dbReference type="EMBL" id="AZHW01000595">
    <property type="protein sequence ID" value="ETW98008.1"/>
    <property type="molecule type" value="Genomic_DNA"/>
</dbReference>
<keyword evidence="3" id="KW-0560">Oxidoreductase</keyword>
<comment type="caution">
    <text evidence="3">The sequence shown here is derived from an EMBL/GenBank/DDBJ whole genome shotgun (WGS) entry which is preliminary data.</text>
</comment>
<proteinExistence type="inferred from homology"/>
<dbReference type="Pfam" id="PF13561">
    <property type="entry name" value="adh_short_C2"/>
    <property type="match status" value="1"/>
</dbReference>
<dbReference type="PANTHER" id="PTHR42760">
    <property type="entry name" value="SHORT-CHAIN DEHYDROGENASES/REDUCTASES FAMILY MEMBER"/>
    <property type="match status" value="1"/>
</dbReference>
<evidence type="ECO:0000256" key="1">
    <source>
        <dbReference type="ARBA" id="ARBA00006484"/>
    </source>
</evidence>
<name>W4LIS0_ENTF1</name>
<protein>
    <submittedName>
        <fullName evidence="3">1,6-dihydroxycyclohexa-2,4-diene-1-carboxylate dehydrogenase</fullName>
        <ecNumber evidence="3">1.3.1.25</ecNumber>
    </submittedName>
</protein>
<dbReference type="GO" id="GO:0030497">
    <property type="term" value="P:fatty acid elongation"/>
    <property type="evidence" value="ECO:0007669"/>
    <property type="project" value="TreeGrafter"/>
</dbReference>
<dbReference type="Pfam" id="PF00106">
    <property type="entry name" value="adh_short"/>
    <property type="match status" value="1"/>
</dbReference>
<organism evidence="3 4">
    <name type="scientific">Entotheonella factor</name>
    <dbReference type="NCBI Taxonomy" id="1429438"/>
    <lineage>
        <taxon>Bacteria</taxon>
        <taxon>Pseudomonadati</taxon>
        <taxon>Nitrospinota/Tectimicrobiota group</taxon>
        <taxon>Candidatus Tectimicrobiota</taxon>
        <taxon>Candidatus Entotheonellia</taxon>
        <taxon>Candidatus Entotheonellales</taxon>
        <taxon>Candidatus Entotheonellaceae</taxon>
        <taxon>Candidatus Entotheonella</taxon>
    </lineage>
</organism>
<keyword evidence="4" id="KW-1185">Reference proteome</keyword>
<dbReference type="Gene3D" id="3.40.50.720">
    <property type="entry name" value="NAD(P)-binding Rossmann-like Domain"/>
    <property type="match status" value="1"/>
</dbReference>
<dbReference type="SUPFAM" id="SSF51735">
    <property type="entry name" value="NAD(P)-binding Rossmann-fold domains"/>
    <property type="match status" value="1"/>
</dbReference>
<dbReference type="PRINTS" id="PR00081">
    <property type="entry name" value="GDHRDH"/>
</dbReference>
<evidence type="ECO:0000313" key="4">
    <source>
        <dbReference type="Proteomes" id="UP000019141"/>
    </source>
</evidence>
<evidence type="ECO:0000313" key="3">
    <source>
        <dbReference type="EMBL" id="ETW98008.1"/>
    </source>
</evidence>
<sequence length="278" mass="29984">MTESISTPLDSGANRLRNKVCIVTGAGQGIGRATARRLGAEGGRIVVTERVEESAERTTAELQAHGGDATKIIADVSTLAGAQALMAETLNIYGRIDVLVNNVGGTIWIQPYHQYTEDQVNRELERTLYPTMWCCLAVLPIMMEQQSGSIVNLGSQSPRGLYRLPYAVGKRGIAALTKVLAMEYGRYGIRVNTVAPGGTAVPDRITPRNVIQEGVIAEEPDTDIYQAYREEMGQDIRNQQAIRRSGLPEEQAAAIAFLASDDASFITGQVINCSGGQS</sequence>
<dbReference type="GO" id="GO:0047116">
    <property type="term" value="F:1,6-dihydroxycyclohexa-2,4-diene-1-carboxylate dehydrogenase activity"/>
    <property type="evidence" value="ECO:0007669"/>
    <property type="project" value="UniProtKB-EC"/>
</dbReference>
<dbReference type="GO" id="GO:0016616">
    <property type="term" value="F:oxidoreductase activity, acting on the CH-OH group of donors, NAD or NADP as acceptor"/>
    <property type="evidence" value="ECO:0007669"/>
    <property type="project" value="TreeGrafter"/>
</dbReference>